<proteinExistence type="predicted"/>
<keyword evidence="1" id="KW-0812">Transmembrane</keyword>
<gene>
    <name evidence="2" type="ORF">M5K25_005971</name>
</gene>
<sequence length="140" mass="15997">MPLRRSSLCRSVLGAQEHNFGALEGLEGNWVRASILTFVQDGTAQVLEVPNYWACSFNTFVLCFWHCLLRLDEIAQLREFLMLHACWVLSGGRIYFGEESSLCYFGFCICISVEILLLVQRFAYLCTILSAFFPYSLQCV</sequence>
<organism evidence="2 3">
    <name type="scientific">Dendrobium thyrsiflorum</name>
    <name type="common">Pinecone-like raceme dendrobium</name>
    <name type="synonym">Orchid</name>
    <dbReference type="NCBI Taxonomy" id="117978"/>
    <lineage>
        <taxon>Eukaryota</taxon>
        <taxon>Viridiplantae</taxon>
        <taxon>Streptophyta</taxon>
        <taxon>Embryophyta</taxon>
        <taxon>Tracheophyta</taxon>
        <taxon>Spermatophyta</taxon>
        <taxon>Magnoliopsida</taxon>
        <taxon>Liliopsida</taxon>
        <taxon>Asparagales</taxon>
        <taxon>Orchidaceae</taxon>
        <taxon>Epidendroideae</taxon>
        <taxon>Malaxideae</taxon>
        <taxon>Dendrobiinae</taxon>
        <taxon>Dendrobium</taxon>
    </lineage>
</organism>
<keyword evidence="1" id="KW-0472">Membrane</keyword>
<evidence type="ECO:0000256" key="1">
    <source>
        <dbReference type="SAM" id="Phobius"/>
    </source>
</evidence>
<name>A0ABD0VBQ4_DENTH</name>
<dbReference type="EMBL" id="JANQDX010000006">
    <property type="protein sequence ID" value="KAL0922013.1"/>
    <property type="molecule type" value="Genomic_DNA"/>
</dbReference>
<accession>A0ABD0VBQ4</accession>
<feature type="transmembrane region" description="Helical" evidence="1">
    <location>
        <begin position="102"/>
        <end position="119"/>
    </location>
</feature>
<comment type="caution">
    <text evidence="2">The sequence shown here is derived from an EMBL/GenBank/DDBJ whole genome shotgun (WGS) entry which is preliminary data.</text>
</comment>
<keyword evidence="1" id="KW-1133">Transmembrane helix</keyword>
<reference evidence="2 3" key="1">
    <citation type="journal article" date="2024" name="Plant Biotechnol. J.">
        <title>Dendrobium thyrsiflorum genome and its molecular insights into genes involved in important horticultural traits.</title>
        <authorList>
            <person name="Chen B."/>
            <person name="Wang J.Y."/>
            <person name="Zheng P.J."/>
            <person name="Li K.L."/>
            <person name="Liang Y.M."/>
            <person name="Chen X.F."/>
            <person name="Zhang C."/>
            <person name="Zhao X."/>
            <person name="He X."/>
            <person name="Zhang G.Q."/>
            <person name="Liu Z.J."/>
            <person name="Xu Q."/>
        </authorList>
    </citation>
    <scope>NUCLEOTIDE SEQUENCE [LARGE SCALE GENOMIC DNA]</scope>
    <source>
        <strain evidence="2">GZMU011</strain>
    </source>
</reference>
<protein>
    <submittedName>
        <fullName evidence="2">Uncharacterized protein</fullName>
    </submittedName>
</protein>
<evidence type="ECO:0000313" key="3">
    <source>
        <dbReference type="Proteomes" id="UP001552299"/>
    </source>
</evidence>
<dbReference type="AlphaFoldDB" id="A0ABD0VBQ4"/>
<dbReference type="Proteomes" id="UP001552299">
    <property type="component" value="Unassembled WGS sequence"/>
</dbReference>
<keyword evidence="3" id="KW-1185">Reference proteome</keyword>
<evidence type="ECO:0000313" key="2">
    <source>
        <dbReference type="EMBL" id="KAL0922013.1"/>
    </source>
</evidence>